<dbReference type="PROSITE" id="PS50104">
    <property type="entry name" value="TIR"/>
    <property type="match status" value="1"/>
</dbReference>
<dbReference type="PANTHER" id="PTHR16253:SF0">
    <property type="entry name" value="TETRATRICOPEPTIDE REPEAT PROTEIN 22"/>
    <property type="match status" value="1"/>
</dbReference>
<comment type="caution">
    <text evidence="2">The sequence shown here is derived from an EMBL/GenBank/DDBJ whole genome shotgun (WGS) entry which is preliminary data.</text>
</comment>
<evidence type="ECO:0000313" key="3">
    <source>
        <dbReference type="Proteomes" id="UP001217089"/>
    </source>
</evidence>
<dbReference type="InterPro" id="IPR035897">
    <property type="entry name" value="Toll_tir_struct_dom_sf"/>
</dbReference>
<proteinExistence type="predicted"/>
<dbReference type="InterPro" id="IPR042342">
    <property type="entry name" value="TTC22"/>
</dbReference>
<dbReference type="InterPro" id="IPR000157">
    <property type="entry name" value="TIR_dom"/>
</dbReference>
<dbReference type="Proteomes" id="UP001217089">
    <property type="component" value="Unassembled WGS sequence"/>
</dbReference>
<sequence length="329" mass="38491">MDASSTSYVLYNTGTEFWTNLESSKTVLSIANLEREHTMMVPRELRFCDAPALPKGKDFHLYFTYHCSSPEREKMKAIVRELEFKGFRCYVFERDFNATKSIAANIRYAIERCLKIVILLSSAYIKNEWNHFEMEVLTYPKNDKLFCIPVLMEPCDIPPFLKYSKFINATGAKETWWDKFLYLINGEVIKLPRRKRFHVFIAHAPSDSSMAEQIADDLESPHIGLVCCYPSRDFKTNDPFSKSLEYAMKRSVKMIILFSEEFVNHYWKKFYEGKIRIRHQISVLLDDARVPTAYHNIVTIDARKDKNEWFSLLLGAIKGDSKNTLNFKS</sequence>
<dbReference type="SUPFAM" id="SSF52200">
    <property type="entry name" value="Toll/Interleukin receptor TIR domain"/>
    <property type="match status" value="2"/>
</dbReference>
<protein>
    <recommendedName>
        <fullName evidence="1">TIR domain-containing protein</fullName>
    </recommendedName>
</protein>
<dbReference type="Pfam" id="PF13676">
    <property type="entry name" value="TIR_2"/>
    <property type="match status" value="2"/>
</dbReference>
<dbReference type="Gene3D" id="3.40.50.10140">
    <property type="entry name" value="Toll/interleukin-1 receptor homology (TIR) domain"/>
    <property type="match status" value="2"/>
</dbReference>
<organism evidence="2 3">
    <name type="scientific">Tegillarca granosa</name>
    <name type="common">Malaysian cockle</name>
    <name type="synonym">Anadara granosa</name>
    <dbReference type="NCBI Taxonomy" id="220873"/>
    <lineage>
        <taxon>Eukaryota</taxon>
        <taxon>Metazoa</taxon>
        <taxon>Spiralia</taxon>
        <taxon>Lophotrochozoa</taxon>
        <taxon>Mollusca</taxon>
        <taxon>Bivalvia</taxon>
        <taxon>Autobranchia</taxon>
        <taxon>Pteriomorphia</taxon>
        <taxon>Arcoida</taxon>
        <taxon>Arcoidea</taxon>
        <taxon>Arcidae</taxon>
        <taxon>Tegillarca</taxon>
    </lineage>
</organism>
<keyword evidence="3" id="KW-1185">Reference proteome</keyword>
<feature type="domain" description="TIR" evidence="1">
    <location>
        <begin position="57"/>
        <end position="222"/>
    </location>
</feature>
<dbReference type="EMBL" id="JARBDR010000205">
    <property type="protein sequence ID" value="KAJ8319553.1"/>
    <property type="molecule type" value="Genomic_DNA"/>
</dbReference>
<dbReference type="PANTHER" id="PTHR16253">
    <property type="entry name" value="TETRATRICOPEPTIDE REPEAT PROTEIN 22"/>
    <property type="match status" value="1"/>
</dbReference>
<reference evidence="2 3" key="1">
    <citation type="submission" date="2022-12" db="EMBL/GenBank/DDBJ databases">
        <title>Chromosome-level genome of Tegillarca granosa.</title>
        <authorList>
            <person name="Kim J."/>
        </authorList>
    </citation>
    <scope>NUCLEOTIDE SEQUENCE [LARGE SCALE GENOMIC DNA]</scope>
    <source>
        <strain evidence="2">Teg-2019</strain>
        <tissue evidence="2">Adductor muscle</tissue>
    </source>
</reference>
<gene>
    <name evidence="2" type="ORF">KUTeg_002901</name>
</gene>
<accession>A0ABQ9FQM2</accession>
<evidence type="ECO:0000313" key="2">
    <source>
        <dbReference type="EMBL" id="KAJ8319553.1"/>
    </source>
</evidence>
<evidence type="ECO:0000259" key="1">
    <source>
        <dbReference type="PROSITE" id="PS50104"/>
    </source>
</evidence>
<name>A0ABQ9FQM2_TEGGR</name>